<dbReference type="AlphaFoldDB" id="A0A059G8P0"/>
<reference evidence="1 2" key="1">
    <citation type="journal article" date="2014" name="Antonie Van Leeuwenhoek">
        <title>Hyphomonas beringensis sp. nov. and Hyphomonas chukchiensis sp. nov., isolated from surface seawater of the Bering Sea and Chukchi Sea.</title>
        <authorList>
            <person name="Li C."/>
            <person name="Lai Q."/>
            <person name="Li G."/>
            <person name="Dong C."/>
            <person name="Wang J."/>
            <person name="Liao Y."/>
            <person name="Shao Z."/>
        </authorList>
    </citation>
    <scope>NUCLEOTIDE SEQUENCE [LARGE SCALE GENOMIC DNA]</scope>
    <source>
        <strain evidence="1 2">SCH89</strain>
    </source>
</reference>
<dbReference type="EMBL" id="ARYL01000008">
    <property type="protein sequence ID" value="KDA03094.1"/>
    <property type="molecule type" value="Genomic_DNA"/>
</dbReference>
<evidence type="ECO:0000313" key="1">
    <source>
        <dbReference type="EMBL" id="KDA03094.1"/>
    </source>
</evidence>
<organism evidence="1 2">
    <name type="scientific">Hyphomonas oceanitis SCH89</name>
    <dbReference type="NCBI Taxonomy" id="1280953"/>
    <lineage>
        <taxon>Bacteria</taxon>
        <taxon>Pseudomonadati</taxon>
        <taxon>Pseudomonadota</taxon>
        <taxon>Alphaproteobacteria</taxon>
        <taxon>Hyphomonadales</taxon>
        <taxon>Hyphomonadaceae</taxon>
        <taxon>Hyphomonas</taxon>
    </lineage>
</organism>
<name>A0A059G8P0_9PROT</name>
<dbReference type="STRING" id="1280953.HOC_06808"/>
<keyword evidence="2" id="KW-1185">Reference proteome</keyword>
<protein>
    <submittedName>
        <fullName evidence="1">Uncharacterized protein</fullName>
    </submittedName>
</protein>
<evidence type="ECO:0000313" key="2">
    <source>
        <dbReference type="Proteomes" id="UP000024942"/>
    </source>
</evidence>
<dbReference type="PATRIC" id="fig|1280953.3.peg.1378"/>
<comment type="caution">
    <text evidence="1">The sequence shown here is derived from an EMBL/GenBank/DDBJ whole genome shotgun (WGS) entry which is preliminary data.</text>
</comment>
<dbReference type="Proteomes" id="UP000024942">
    <property type="component" value="Unassembled WGS sequence"/>
</dbReference>
<gene>
    <name evidence="1" type="ORF">HOC_06808</name>
</gene>
<accession>A0A059G8P0</accession>
<sequence>MNDIVLDLDLGTPEEQALWEMAVDFFVNMLSSNDNAVGGDAPEMMVHTAFKPNGRITKKLIFQDRTWADAFVRFWEEQKMQAAAA</sequence>
<dbReference type="OrthoDB" id="7619842at2"/>
<proteinExistence type="predicted"/>
<dbReference type="RefSeq" id="WP_035536987.1">
    <property type="nucleotide sequence ID" value="NZ_ARYL01000008.1"/>
</dbReference>